<keyword evidence="8" id="KW-0812">Transmembrane</keyword>
<evidence type="ECO:0000256" key="7">
    <source>
        <dbReference type="ARBA" id="ARBA00023012"/>
    </source>
</evidence>
<dbReference type="PANTHER" id="PTHR43711:SF1">
    <property type="entry name" value="HISTIDINE KINASE 1"/>
    <property type="match status" value="1"/>
</dbReference>
<evidence type="ECO:0000256" key="1">
    <source>
        <dbReference type="ARBA" id="ARBA00000085"/>
    </source>
</evidence>
<protein>
    <recommendedName>
        <fullName evidence="3">histidine kinase</fullName>
        <ecNumber evidence="3">2.7.13.3</ecNumber>
    </recommendedName>
</protein>
<evidence type="ECO:0000313" key="11">
    <source>
        <dbReference type="EMBL" id="MEA5391547.1"/>
    </source>
</evidence>
<comment type="catalytic activity">
    <reaction evidence="1">
        <text>ATP + protein L-histidine = ADP + protein N-phospho-L-histidine.</text>
        <dbReference type="EC" id="2.7.13.3"/>
    </reaction>
</comment>
<dbReference type="InterPro" id="IPR005467">
    <property type="entry name" value="His_kinase_dom"/>
</dbReference>
<dbReference type="Pfam" id="PF00512">
    <property type="entry name" value="HisKA"/>
    <property type="match status" value="1"/>
</dbReference>
<dbReference type="SUPFAM" id="SSF55874">
    <property type="entry name" value="ATPase domain of HSP90 chaperone/DNA topoisomerase II/histidine kinase"/>
    <property type="match status" value="1"/>
</dbReference>
<dbReference type="SMART" id="SM00388">
    <property type="entry name" value="HisKA"/>
    <property type="match status" value="1"/>
</dbReference>
<dbReference type="InterPro" id="IPR004358">
    <property type="entry name" value="Sig_transdc_His_kin-like_C"/>
</dbReference>
<keyword evidence="7" id="KW-0902">Two-component regulatory system</keyword>
<evidence type="ECO:0000256" key="3">
    <source>
        <dbReference type="ARBA" id="ARBA00012438"/>
    </source>
</evidence>
<reference evidence="11 12" key="1">
    <citation type="submission" date="2023-12" db="EMBL/GenBank/DDBJ databases">
        <title>Baltic Sea Cyanobacteria.</title>
        <authorList>
            <person name="Delbaje E."/>
            <person name="Fewer D.P."/>
            <person name="Shishido T.K."/>
        </authorList>
    </citation>
    <scope>NUCLEOTIDE SEQUENCE [LARGE SCALE GENOMIC DNA]</scope>
    <source>
        <strain evidence="11 12">UHCC 0139</strain>
    </source>
</reference>
<dbReference type="InterPro" id="IPR003661">
    <property type="entry name" value="HisK_dim/P_dom"/>
</dbReference>
<organism evidence="11 12">
    <name type="scientific">Cyanobium gracile UHCC 0139</name>
    <dbReference type="NCBI Taxonomy" id="3110308"/>
    <lineage>
        <taxon>Bacteria</taxon>
        <taxon>Bacillati</taxon>
        <taxon>Cyanobacteriota</taxon>
        <taxon>Cyanophyceae</taxon>
        <taxon>Synechococcales</taxon>
        <taxon>Prochlorococcaceae</taxon>
        <taxon>Cyanobium</taxon>
    </lineage>
</organism>
<dbReference type="CDD" id="cd00075">
    <property type="entry name" value="HATPase"/>
    <property type="match status" value="1"/>
</dbReference>
<evidence type="ECO:0000256" key="5">
    <source>
        <dbReference type="ARBA" id="ARBA00022679"/>
    </source>
</evidence>
<dbReference type="SMART" id="SM00387">
    <property type="entry name" value="HATPase_c"/>
    <property type="match status" value="1"/>
</dbReference>
<dbReference type="EC" id="2.7.13.3" evidence="3"/>
<keyword evidence="5" id="KW-0808">Transferase</keyword>
<dbReference type="PROSITE" id="PS50885">
    <property type="entry name" value="HAMP"/>
    <property type="match status" value="1"/>
</dbReference>
<dbReference type="Proteomes" id="UP001304461">
    <property type="component" value="Unassembled WGS sequence"/>
</dbReference>
<feature type="domain" description="Histidine kinase" evidence="9">
    <location>
        <begin position="277"/>
        <end position="495"/>
    </location>
</feature>
<keyword evidence="8" id="KW-0472">Membrane</keyword>
<dbReference type="CDD" id="cd00082">
    <property type="entry name" value="HisKA"/>
    <property type="match status" value="1"/>
</dbReference>
<dbReference type="Gene3D" id="6.10.340.10">
    <property type="match status" value="1"/>
</dbReference>
<dbReference type="GO" id="GO:0016301">
    <property type="term" value="F:kinase activity"/>
    <property type="evidence" value="ECO:0007669"/>
    <property type="project" value="UniProtKB-KW"/>
</dbReference>
<dbReference type="InterPro" id="IPR036890">
    <property type="entry name" value="HATPase_C_sf"/>
</dbReference>
<dbReference type="InterPro" id="IPR003594">
    <property type="entry name" value="HATPase_dom"/>
</dbReference>
<feature type="domain" description="HAMP" evidence="10">
    <location>
        <begin position="215"/>
        <end position="269"/>
    </location>
</feature>
<keyword evidence="12" id="KW-1185">Reference proteome</keyword>
<evidence type="ECO:0000256" key="2">
    <source>
        <dbReference type="ARBA" id="ARBA00004370"/>
    </source>
</evidence>
<evidence type="ECO:0000259" key="9">
    <source>
        <dbReference type="PROSITE" id="PS50109"/>
    </source>
</evidence>
<evidence type="ECO:0000259" key="10">
    <source>
        <dbReference type="PROSITE" id="PS50885"/>
    </source>
</evidence>
<keyword evidence="8" id="KW-1133">Transmembrane helix</keyword>
<sequence>MAPLPGAPPRGWRHQLFGSLLGQLRLAAFTSVFLGFSAASAFTLAINRDCLLHHQNHDQRLEAGSLADALDRLVADPSATHAAQLRGELERRSGRERFFWVQRGDGALLLPGPVVGELVALPRLVGQAMTAHGNAWSLRSFTPLLIGTDRRLVKDPEGNSYLTYTLHRSPEGSQLWVAEDISTNVASLRSMLLGLAVVWILSLVLTLVAISVFTRRLLQPLRDLHRMAAGVTSESLASSHLKLEKAPLEVEELAQSFNGLLDRLALAWSQQRHFVGLVSHELRNPLMIIGGYLRRLQRRGQNLDPEQMRALATTEAETHRITRMLNDLLDLSRSESGQLQMVLAPVAVDEVLTTACDLARSQLSRPLLLTLPEEAAEGPIRAVAETDRLQQVLLNLIENADKYSPPGRPISLELTRNDAELCISVRDQGIGIPPEDIPKVFDRFHRGRNAIEHERGSGLGLSVVKLLVEAMGGSIDVDSEIAVGSRFHIHLPAAQ</sequence>
<proteinExistence type="predicted"/>
<comment type="subcellular location">
    <subcellularLocation>
        <location evidence="2">Membrane</location>
    </subcellularLocation>
</comment>
<evidence type="ECO:0000313" key="12">
    <source>
        <dbReference type="Proteomes" id="UP001304461"/>
    </source>
</evidence>
<dbReference type="PROSITE" id="PS50109">
    <property type="entry name" value="HIS_KIN"/>
    <property type="match status" value="1"/>
</dbReference>
<evidence type="ECO:0000256" key="4">
    <source>
        <dbReference type="ARBA" id="ARBA00022553"/>
    </source>
</evidence>
<dbReference type="EMBL" id="JAYGHX010000005">
    <property type="protein sequence ID" value="MEA5391547.1"/>
    <property type="molecule type" value="Genomic_DNA"/>
</dbReference>
<dbReference type="InterPro" id="IPR050736">
    <property type="entry name" value="Sensor_HK_Regulatory"/>
</dbReference>
<evidence type="ECO:0000256" key="8">
    <source>
        <dbReference type="SAM" id="Phobius"/>
    </source>
</evidence>
<dbReference type="PRINTS" id="PR00344">
    <property type="entry name" value="BCTRLSENSOR"/>
</dbReference>
<dbReference type="InterPro" id="IPR036097">
    <property type="entry name" value="HisK_dim/P_sf"/>
</dbReference>
<dbReference type="Pfam" id="PF02518">
    <property type="entry name" value="HATPase_c"/>
    <property type="match status" value="1"/>
</dbReference>
<gene>
    <name evidence="11" type="ORF">VB738_09795</name>
</gene>
<keyword evidence="6 11" id="KW-0418">Kinase</keyword>
<dbReference type="Gene3D" id="1.10.287.130">
    <property type="match status" value="1"/>
</dbReference>
<dbReference type="RefSeq" id="WP_323305568.1">
    <property type="nucleotide sequence ID" value="NZ_JAYGHX010000005.1"/>
</dbReference>
<feature type="transmembrane region" description="Helical" evidence="8">
    <location>
        <begin position="26"/>
        <end position="46"/>
    </location>
</feature>
<name>A0ABU5RUU2_9CYAN</name>
<accession>A0ABU5RUU2</accession>
<dbReference type="PANTHER" id="PTHR43711">
    <property type="entry name" value="TWO-COMPONENT HISTIDINE KINASE"/>
    <property type="match status" value="1"/>
</dbReference>
<evidence type="ECO:0000256" key="6">
    <source>
        <dbReference type="ARBA" id="ARBA00022777"/>
    </source>
</evidence>
<keyword evidence="4" id="KW-0597">Phosphoprotein</keyword>
<dbReference type="Gene3D" id="3.30.565.10">
    <property type="entry name" value="Histidine kinase-like ATPase, C-terminal domain"/>
    <property type="match status" value="1"/>
</dbReference>
<dbReference type="Pfam" id="PF00672">
    <property type="entry name" value="HAMP"/>
    <property type="match status" value="1"/>
</dbReference>
<comment type="caution">
    <text evidence="11">The sequence shown here is derived from an EMBL/GenBank/DDBJ whole genome shotgun (WGS) entry which is preliminary data.</text>
</comment>
<dbReference type="InterPro" id="IPR003660">
    <property type="entry name" value="HAMP_dom"/>
</dbReference>
<feature type="transmembrane region" description="Helical" evidence="8">
    <location>
        <begin position="192"/>
        <end position="213"/>
    </location>
</feature>
<dbReference type="SUPFAM" id="SSF47384">
    <property type="entry name" value="Homodimeric domain of signal transducing histidine kinase"/>
    <property type="match status" value="1"/>
</dbReference>